<accession>A0A495CY84</accession>
<organism evidence="1 2">
    <name type="scientific">Maricaulis maris</name>
    <dbReference type="NCBI Taxonomy" id="74318"/>
    <lineage>
        <taxon>Bacteria</taxon>
        <taxon>Pseudomonadati</taxon>
        <taxon>Pseudomonadota</taxon>
        <taxon>Alphaproteobacteria</taxon>
        <taxon>Maricaulales</taxon>
        <taxon>Maricaulaceae</taxon>
        <taxon>Maricaulis</taxon>
    </lineage>
</organism>
<comment type="caution">
    <text evidence="1">The sequence shown here is derived from an EMBL/GenBank/DDBJ whole genome shotgun (WGS) entry which is preliminary data.</text>
</comment>
<name>A0A495CY84_9PROT</name>
<sequence length="248" mass="26345">MRVGMTRWILAILVAALAAGAATGMQNPLRDRLLRNERTQQVSGWFQRADTGEFFLFDRSGDAALLRERDAPDSEVLVLYPDRAPGGGTAFITDTGREVIRLTGLGGATYFPSAAPDGVIADFASPAGSLAPAPRSPEEVRARAEQLASQMATSLDRSISVEYAPAPRAGLGVQYDTLHIIGLAFDSVRGERRRLRGVEHVRVALGDAPAAYRQEATLVVVIAPGLGYAGRPSSAFIGQVLLSDPSAT</sequence>
<gene>
    <name evidence="1" type="ORF">C7435_3191</name>
</gene>
<dbReference type="Proteomes" id="UP000273675">
    <property type="component" value="Unassembled WGS sequence"/>
</dbReference>
<reference evidence="1 2" key="1">
    <citation type="submission" date="2018-10" db="EMBL/GenBank/DDBJ databases">
        <title>Genomic Encyclopedia of Type Strains, Phase IV (KMG-IV): sequencing the most valuable type-strain genomes for metagenomic binning, comparative biology and taxonomic classification.</title>
        <authorList>
            <person name="Goeker M."/>
        </authorList>
    </citation>
    <scope>NUCLEOTIDE SEQUENCE [LARGE SCALE GENOMIC DNA]</scope>
    <source>
        <strain evidence="1 2">DSM 4734</strain>
    </source>
</reference>
<evidence type="ECO:0000313" key="2">
    <source>
        <dbReference type="Proteomes" id="UP000273675"/>
    </source>
</evidence>
<dbReference type="InterPro" id="IPR032591">
    <property type="entry name" value="DUF4908"/>
</dbReference>
<dbReference type="AlphaFoldDB" id="A0A495CY84"/>
<protein>
    <submittedName>
        <fullName evidence="1">Uncharacterized protein DUF4908</fullName>
    </submittedName>
</protein>
<dbReference type="EMBL" id="RBIM01000008">
    <property type="protein sequence ID" value="RKQ94217.1"/>
    <property type="molecule type" value="Genomic_DNA"/>
</dbReference>
<proteinExistence type="predicted"/>
<evidence type="ECO:0000313" key="1">
    <source>
        <dbReference type="EMBL" id="RKQ94217.1"/>
    </source>
</evidence>
<dbReference type="Pfam" id="PF16252">
    <property type="entry name" value="DUF4908"/>
    <property type="match status" value="1"/>
</dbReference>